<evidence type="ECO:0000313" key="1">
    <source>
        <dbReference type="EMBL" id="CAE0441802.1"/>
    </source>
</evidence>
<gene>
    <name evidence="1" type="ORF">ASTO00021_LOCUS11924</name>
</gene>
<dbReference type="EMBL" id="HBIN01015704">
    <property type="protein sequence ID" value="CAE0441802.1"/>
    <property type="molecule type" value="Transcribed_RNA"/>
</dbReference>
<protein>
    <submittedName>
        <fullName evidence="1">Uncharacterized protein</fullName>
    </submittedName>
</protein>
<name>A0A7S3PK00_9STRA</name>
<accession>A0A7S3PK00</accession>
<sequence>MDQKNVNLLRESAISLSLILASKRRLSQYIAFNFLLQIGVQSLRALVKRILSYDEKILKGFSSAVALSLIGAQGIAFGRGDKRRIQIISGAYFLESIRILLAARDQQYWDDRIRYVIFILYHPFVFIVS</sequence>
<reference evidence="1" key="1">
    <citation type="submission" date="2021-01" db="EMBL/GenBank/DDBJ databases">
        <authorList>
            <person name="Corre E."/>
            <person name="Pelletier E."/>
            <person name="Niang G."/>
            <person name="Scheremetjew M."/>
            <person name="Finn R."/>
            <person name="Kale V."/>
            <person name="Holt S."/>
            <person name="Cochrane G."/>
            <person name="Meng A."/>
            <person name="Brown T."/>
            <person name="Cohen L."/>
        </authorList>
    </citation>
    <scope>NUCLEOTIDE SEQUENCE</scope>
    <source>
        <strain evidence="1">GSBS06</strain>
    </source>
</reference>
<dbReference type="AlphaFoldDB" id="A0A7S3PK00"/>
<organism evidence="1">
    <name type="scientific">Aplanochytrium stocchinoi</name>
    <dbReference type="NCBI Taxonomy" id="215587"/>
    <lineage>
        <taxon>Eukaryota</taxon>
        <taxon>Sar</taxon>
        <taxon>Stramenopiles</taxon>
        <taxon>Bigyra</taxon>
        <taxon>Labyrinthulomycetes</taxon>
        <taxon>Thraustochytrida</taxon>
        <taxon>Thraustochytriidae</taxon>
        <taxon>Aplanochytrium</taxon>
    </lineage>
</organism>
<proteinExistence type="predicted"/>